<reference evidence="15 16" key="1">
    <citation type="submission" date="2020-10" db="EMBL/GenBank/DDBJ databases">
        <title>Pygocentrus nattereri (red-bellied piranha) genome, fPygNat1, primary haplotype.</title>
        <authorList>
            <person name="Myers G."/>
            <person name="Meyer A."/>
            <person name="Karagic N."/>
            <person name="Pippel M."/>
            <person name="Winkler S."/>
            <person name="Tracey A."/>
            <person name="Wood J."/>
            <person name="Formenti G."/>
            <person name="Howe K."/>
            <person name="Fedrigo O."/>
            <person name="Jarvis E.D."/>
        </authorList>
    </citation>
    <scope>NUCLEOTIDE SEQUENCE [LARGE SCALE GENOMIC DNA]</scope>
</reference>
<keyword evidence="4" id="KW-0813">Transport</keyword>
<protein>
    <recommendedName>
        <fullName evidence="12">Importin-11</fullName>
    </recommendedName>
    <alternativeName>
        <fullName evidence="13">Ran-binding protein 11</fullName>
    </alternativeName>
</protein>
<evidence type="ECO:0000259" key="14">
    <source>
        <dbReference type="PROSITE" id="PS50166"/>
    </source>
</evidence>
<dbReference type="GO" id="GO:0031267">
    <property type="term" value="F:small GTPase binding"/>
    <property type="evidence" value="ECO:0007669"/>
    <property type="project" value="InterPro"/>
</dbReference>
<dbReference type="FunFam" id="1.25.10.10:FF:000116">
    <property type="entry name" value="importin-11 isoform X1"/>
    <property type="match status" value="1"/>
</dbReference>
<evidence type="ECO:0000256" key="11">
    <source>
        <dbReference type="ARBA" id="ARBA00062902"/>
    </source>
</evidence>
<dbReference type="GO" id="GO:0005829">
    <property type="term" value="C:cytosol"/>
    <property type="evidence" value="ECO:0007669"/>
    <property type="project" value="TreeGrafter"/>
</dbReference>
<evidence type="ECO:0000256" key="4">
    <source>
        <dbReference type="ARBA" id="ARBA00022448"/>
    </source>
</evidence>
<sequence length="928" mass="106523">MDLQSAGSVVLQALTQATSQNTAELKPAEEQLRQWETQPGFYSVLLSIFNNHLLDVNVRWLAVLYFKNGIDRYWRRVAPHALSEEEKSSLRSGLITNFNEPVNQIATQIAVLIAKVARLDCPRQWPELIPVLLEKVKVQDVLQQHRALLTFYHVTKTLASKRLAADRRLFQDLASSIYSFACSLWTHHTDTFLLQIHCGDQQEALSSLERTLLSLKVLRKLTVHGFVEPQENMEVMLLDFLEYHPFPFIPLIQRCLEFSVSFVFTAAGDGLLFERFIVQCMNLIKSIVKNEAYRPDKNIEDSKPEVLEAHKIKTAFFTHPTLTEIAKRLVSKYFLLTEEELVMWEEDPEGFAVEETGGDSWKYSLRPCTEVLFLDIFHSYSQTLTPVLLEMMQNLQGPSNVDDMLQLLMKDAVYNAVGLAAYELFDSVDFDQWFNNQLLGELQVTHNRYKLIRRRVIWLIGQWIAVKFKPELRPLLYEVILTLLQDPDLVVSKSHNTVNSFRTEQFLPYLECIFGLLFQLLQQVNECDSKMQVLHVISCVIERVSIQIRPYVGCLVQYLPLLWKQSEDHNMLRCAILTTLIHLVQGLGAESRNLYPFLLPVIQLSTDVSQPPHVYLLEDGLELWLVTLENSPALTPELLRIFQNMSALFELSSENVRTCFQIVNAYTYLSATEFLQNYGEGLCRSFCELLKDITNEGQVQVLKVVEIALKVRPLLAPHLFQPILPSVFRGIIDGERYPVVMSVYLGVIGRVLLQNSSFFTALLSQMALEFNQEMDQLLGNMIEMWVDRMDNITQPERRKLSSLALLSLLPSDNSVIQDKFCGIINICVEALHDVMTEDPDTGTFKDCMLMNGLEEPKLSDDEEPPTEQDKRRKLLALEDPVHTVSLQQCVYEKLKAQQLLMGESGFQALMETVDTEIVRQLQEFLHGF</sequence>
<dbReference type="PROSITE" id="PS50166">
    <property type="entry name" value="IMPORTIN_B_NT"/>
    <property type="match status" value="1"/>
</dbReference>
<dbReference type="InterPro" id="IPR001494">
    <property type="entry name" value="Importin-beta_N"/>
</dbReference>
<dbReference type="GeneTree" id="ENSGT00390000014071"/>
<organism evidence="15 16">
    <name type="scientific">Pygocentrus nattereri</name>
    <name type="common">Red-bellied piranha</name>
    <dbReference type="NCBI Taxonomy" id="42514"/>
    <lineage>
        <taxon>Eukaryota</taxon>
        <taxon>Metazoa</taxon>
        <taxon>Chordata</taxon>
        <taxon>Craniata</taxon>
        <taxon>Vertebrata</taxon>
        <taxon>Euteleostomi</taxon>
        <taxon>Actinopterygii</taxon>
        <taxon>Neopterygii</taxon>
        <taxon>Teleostei</taxon>
        <taxon>Ostariophysi</taxon>
        <taxon>Characiformes</taxon>
        <taxon>Characoidei</taxon>
        <taxon>Pygocentrus</taxon>
    </lineage>
</organism>
<evidence type="ECO:0000313" key="16">
    <source>
        <dbReference type="Proteomes" id="UP001501920"/>
    </source>
</evidence>
<dbReference type="InterPro" id="IPR016024">
    <property type="entry name" value="ARM-type_fold"/>
</dbReference>
<keyword evidence="7" id="KW-0677">Repeat</keyword>
<name>A0AAR2LM24_PYGNA</name>
<evidence type="ECO:0000256" key="1">
    <source>
        <dbReference type="ARBA" id="ARBA00004123"/>
    </source>
</evidence>
<keyword evidence="16" id="KW-1185">Reference proteome</keyword>
<accession>A0AAR2LM24</accession>
<dbReference type="Pfam" id="PF25758">
    <property type="entry name" value="TPR_IPO11"/>
    <property type="match status" value="1"/>
</dbReference>
<dbReference type="GO" id="GO:0006606">
    <property type="term" value="P:protein import into nucleus"/>
    <property type="evidence" value="ECO:0007669"/>
    <property type="project" value="TreeGrafter"/>
</dbReference>
<reference evidence="15" key="3">
    <citation type="submission" date="2025-09" db="UniProtKB">
        <authorList>
            <consortium name="Ensembl"/>
        </authorList>
    </citation>
    <scope>IDENTIFICATION</scope>
</reference>
<comment type="similarity">
    <text evidence="3">Belongs to the importin beta family.</text>
</comment>
<dbReference type="SMART" id="SM00913">
    <property type="entry name" value="IBN_N"/>
    <property type="match status" value="1"/>
</dbReference>
<keyword evidence="8" id="KW-0653">Protein transport</keyword>
<dbReference type="Ensembl" id="ENSPNAT00000051110.1">
    <property type="protein sequence ID" value="ENSPNAP00000077613.1"/>
    <property type="gene ID" value="ENSPNAG00000022135.2"/>
</dbReference>
<dbReference type="GO" id="GO:0005635">
    <property type="term" value="C:nuclear envelope"/>
    <property type="evidence" value="ECO:0007669"/>
    <property type="project" value="TreeGrafter"/>
</dbReference>
<dbReference type="PANTHER" id="PTHR10997:SF7">
    <property type="entry name" value="IMPORTIN-11"/>
    <property type="match status" value="1"/>
</dbReference>
<gene>
    <name evidence="15" type="primary">IPO11</name>
</gene>
<evidence type="ECO:0000256" key="9">
    <source>
        <dbReference type="ARBA" id="ARBA00022990"/>
    </source>
</evidence>
<reference evidence="15" key="2">
    <citation type="submission" date="2025-08" db="UniProtKB">
        <authorList>
            <consortium name="Ensembl"/>
        </authorList>
    </citation>
    <scope>IDENTIFICATION</scope>
</reference>
<evidence type="ECO:0000256" key="13">
    <source>
        <dbReference type="ARBA" id="ARBA00077811"/>
    </source>
</evidence>
<feature type="domain" description="Importin N-terminal" evidence="14">
    <location>
        <begin position="28"/>
        <end position="100"/>
    </location>
</feature>
<dbReference type="AlphaFoldDB" id="A0AAR2LM24"/>
<evidence type="ECO:0000313" key="15">
    <source>
        <dbReference type="Ensembl" id="ENSPNAP00000077613.1"/>
    </source>
</evidence>
<evidence type="ECO:0000256" key="5">
    <source>
        <dbReference type="ARBA" id="ARBA00022490"/>
    </source>
</evidence>
<proteinExistence type="inferred from homology"/>
<keyword evidence="5" id="KW-0963">Cytoplasm</keyword>
<dbReference type="Pfam" id="PF03810">
    <property type="entry name" value="IBN_N"/>
    <property type="match status" value="1"/>
</dbReference>
<evidence type="ECO:0000256" key="8">
    <source>
        <dbReference type="ARBA" id="ARBA00022927"/>
    </source>
</evidence>
<keyword evidence="6" id="KW-0597">Phosphoprotein</keyword>
<evidence type="ECO:0000256" key="7">
    <source>
        <dbReference type="ARBA" id="ARBA00022737"/>
    </source>
</evidence>
<evidence type="ECO:0000256" key="12">
    <source>
        <dbReference type="ARBA" id="ARBA00072254"/>
    </source>
</evidence>
<evidence type="ECO:0000256" key="10">
    <source>
        <dbReference type="ARBA" id="ARBA00023242"/>
    </source>
</evidence>
<evidence type="ECO:0000256" key="2">
    <source>
        <dbReference type="ARBA" id="ARBA00004496"/>
    </source>
</evidence>
<dbReference type="InterPro" id="IPR011989">
    <property type="entry name" value="ARM-like"/>
</dbReference>
<evidence type="ECO:0000256" key="3">
    <source>
        <dbReference type="ARBA" id="ARBA00007991"/>
    </source>
</evidence>
<dbReference type="PANTHER" id="PTHR10997">
    <property type="entry name" value="IMPORTIN-7, 8, 11"/>
    <property type="match status" value="1"/>
</dbReference>
<evidence type="ECO:0000256" key="6">
    <source>
        <dbReference type="ARBA" id="ARBA00022553"/>
    </source>
</evidence>
<dbReference type="InterPro" id="IPR058669">
    <property type="entry name" value="TPR_IPO7/11-like"/>
</dbReference>
<comment type="subcellular location">
    <subcellularLocation>
        <location evidence="2">Cytoplasm</location>
    </subcellularLocation>
    <subcellularLocation>
        <location evidence="1">Nucleus</location>
    </subcellularLocation>
</comment>
<keyword evidence="9" id="KW-0007">Acetylation</keyword>
<dbReference type="Gene3D" id="1.25.10.10">
    <property type="entry name" value="Leucine-rich Repeat Variant"/>
    <property type="match status" value="2"/>
</dbReference>
<comment type="subunit">
    <text evidence="11">Interacts with UBE2E3 and RPL12.</text>
</comment>
<keyword evidence="10" id="KW-0539">Nucleus</keyword>
<dbReference type="SUPFAM" id="SSF48371">
    <property type="entry name" value="ARM repeat"/>
    <property type="match status" value="1"/>
</dbReference>
<dbReference type="Proteomes" id="UP001501920">
    <property type="component" value="Chromosome 29"/>
</dbReference>